<accession>D5BUH1</accession>
<dbReference type="AlphaFoldDB" id="D5BUH1"/>
<dbReference type="Gene3D" id="3.10.180.10">
    <property type="entry name" value="2,3-Dihydroxybiphenyl 1,2-Dioxygenase, domain 1"/>
    <property type="match status" value="1"/>
</dbReference>
<name>D5BUH1_PUNMI</name>
<evidence type="ECO:0000313" key="3">
    <source>
        <dbReference type="Proteomes" id="UP000007460"/>
    </source>
</evidence>
<dbReference type="InterPro" id="IPR037523">
    <property type="entry name" value="VOC_core"/>
</dbReference>
<dbReference type="InterPro" id="IPR029068">
    <property type="entry name" value="Glyas_Bleomycin-R_OHBP_Dase"/>
</dbReference>
<gene>
    <name evidence="2" type="ordered locus">SAR116_1675</name>
</gene>
<keyword evidence="3" id="KW-1185">Reference proteome</keyword>
<evidence type="ECO:0000313" key="2">
    <source>
        <dbReference type="EMBL" id="ADE39918.1"/>
    </source>
</evidence>
<dbReference type="SUPFAM" id="SSF54593">
    <property type="entry name" value="Glyoxalase/Bleomycin resistance protein/Dihydroxybiphenyl dioxygenase"/>
    <property type="match status" value="1"/>
</dbReference>
<organism evidence="2 3">
    <name type="scientific">Puniceispirillum marinum (strain IMCC1322)</name>
    <dbReference type="NCBI Taxonomy" id="488538"/>
    <lineage>
        <taxon>Bacteria</taxon>
        <taxon>Pseudomonadati</taxon>
        <taxon>Pseudomonadota</taxon>
        <taxon>Alphaproteobacteria</taxon>
        <taxon>Candidatus Puniceispirillales</taxon>
        <taxon>Candidatus Puniceispirillaceae</taxon>
        <taxon>Candidatus Puniceispirillum</taxon>
    </lineage>
</organism>
<dbReference type="Proteomes" id="UP000007460">
    <property type="component" value="Chromosome"/>
</dbReference>
<proteinExistence type="predicted"/>
<dbReference type="EMBL" id="CP001751">
    <property type="protein sequence ID" value="ADE39918.1"/>
    <property type="molecule type" value="Genomic_DNA"/>
</dbReference>
<reference evidence="2 3" key="1">
    <citation type="journal article" date="2010" name="J. Bacteriol.">
        <title>Complete genome sequence of "Candidatus Puniceispirillum marinum" IMCC1322, a representative of the SAR116 clade in the Alphaproteobacteria.</title>
        <authorList>
            <person name="Oh H.M."/>
            <person name="Kwon K.K."/>
            <person name="Kang I."/>
            <person name="Kang S.G."/>
            <person name="Lee J.H."/>
            <person name="Kim S.J."/>
            <person name="Cho J.C."/>
        </authorList>
    </citation>
    <scope>NUCLEOTIDE SEQUENCE [LARGE SCALE GENOMIC DNA]</scope>
    <source>
        <strain evidence="2 3">IMCC1322</strain>
    </source>
</reference>
<dbReference type="eggNOG" id="COG0346">
    <property type="taxonomic scope" value="Bacteria"/>
</dbReference>
<keyword evidence="2" id="KW-0436">Ligase</keyword>
<dbReference type="PROSITE" id="PS51819">
    <property type="entry name" value="VOC"/>
    <property type="match status" value="1"/>
</dbReference>
<dbReference type="GO" id="GO:0016874">
    <property type="term" value="F:ligase activity"/>
    <property type="evidence" value="ECO:0007669"/>
    <property type="project" value="UniProtKB-KW"/>
</dbReference>
<evidence type="ECO:0000259" key="1">
    <source>
        <dbReference type="PROSITE" id="PS51819"/>
    </source>
</evidence>
<dbReference type="OrthoDB" id="9788468at2"/>
<feature type="domain" description="VOC" evidence="1">
    <location>
        <begin position="1"/>
        <end position="122"/>
    </location>
</feature>
<protein>
    <submittedName>
        <fullName evidence="2">AMP-dependent synthetase and ligase</fullName>
    </submittedName>
</protein>
<dbReference type="KEGG" id="apb:SAR116_1675"/>
<sequence>MIQIELYTNNQDEYAELFESVFNFKPIEEKPGWRQLRHPTYFDIMLFSPPPDKSGQSEFLLPKPGEGGKGIEVVICVKELANLRDAVIDRGFECSEIRHPPWGGVEFLFKLEEGYLFRVKQPPTFAE</sequence>
<dbReference type="HOGENOM" id="CLU_1968741_0_0_5"/>